<organism evidence="2 3">
    <name type="scientific">Bergeyella porcorum</name>
    <dbReference type="NCBI Taxonomy" id="1735111"/>
    <lineage>
        <taxon>Bacteria</taxon>
        <taxon>Pseudomonadati</taxon>
        <taxon>Bacteroidota</taxon>
        <taxon>Flavobacteriia</taxon>
        <taxon>Flavobacteriales</taxon>
        <taxon>Weeksellaceae</taxon>
        <taxon>Bergeyella</taxon>
    </lineage>
</organism>
<gene>
    <name evidence="2" type="ORF">BPO_1340</name>
</gene>
<dbReference type="Proteomes" id="UP001432059">
    <property type="component" value="Chromosome"/>
</dbReference>
<keyword evidence="3" id="KW-1185">Reference proteome</keyword>
<keyword evidence="1" id="KW-1133">Transmembrane helix</keyword>
<sequence length="52" mass="6024">MKCVIQNCVLKDHLSMMSNGVALLFLVALRVQTIFIQSLNFKLFLHSKKVRF</sequence>
<evidence type="ECO:0000313" key="3">
    <source>
        <dbReference type="Proteomes" id="UP001432059"/>
    </source>
</evidence>
<feature type="transmembrane region" description="Helical" evidence="1">
    <location>
        <begin position="20"/>
        <end position="45"/>
    </location>
</feature>
<keyword evidence="1" id="KW-0812">Transmembrane</keyword>
<keyword evidence="1" id="KW-0472">Membrane</keyword>
<dbReference type="EMBL" id="CP136426">
    <property type="protein sequence ID" value="WOC51987.1"/>
    <property type="molecule type" value="Genomic_DNA"/>
</dbReference>
<proteinExistence type="predicted"/>
<evidence type="ECO:0000256" key="1">
    <source>
        <dbReference type="SAM" id="Phobius"/>
    </source>
</evidence>
<protein>
    <submittedName>
        <fullName evidence="2">Uncharacterized protein</fullName>
    </submittedName>
</protein>
<dbReference type="AlphaFoldDB" id="A0AAU0F300"/>
<dbReference type="KEGG" id="bpor:BPO_1340"/>
<evidence type="ECO:0000313" key="2">
    <source>
        <dbReference type="EMBL" id="WOC51987.1"/>
    </source>
</evidence>
<accession>A0AAU0F300</accession>
<name>A0AAU0F300_9FLAO</name>
<reference evidence="2" key="1">
    <citation type="submission" date="2023-10" db="EMBL/GenBank/DDBJ databases">
        <title>Characterization and whole genome sequencing of a novel strain of Bergeyella porcorum QD2021 isolated from pig.</title>
        <authorList>
            <person name="Liu G."/>
            <person name="Chen C."/>
            <person name="Han X."/>
        </authorList>
    </citation>
    <scope>NUCLEOTIDE SEQUENCE</scope>
    <source>
        <strain evidence="2">QD2021</strain>
    </source>
</reference>